<sequence>MCKFKWDMESALFWGLGYGNVFFWHDKWLGKDSIDSLMHTSSFDSVKVNFFFKDNGWDVDKLSNFVPNCVIFRILNFTFNIHSKDVIMCDCSNDGAFQIKHVWLSFRSKRPFDKIFSNIWHKSIPKTISVFMWRILHNLLPTEDNLIKKGFSFASKCQCCFKYETMHHIFISGPVAVKTWVFFDDLFHLNIFNAHLSLKAFMKAWLVEGKGNIRNTIPTLVLWFIWLERNNSVFNGVKMNHLNIIHRVKDKVLGLVAVNLISVKNFTNYSQLASYFGLYKSGNPAVCMAIS</sequence>
<gene>
    <name evidence="2" type="ORF">KFK09_004276</name>
</gene>
<evidence type="ECO:0000259" key="1">
    <source>
        <dbReference type="Pfam" id="PF13966"/>
    </source>
</evidence>
<proteinExistence type="predicted"/>
<dbReference type="Proteomes" id="UP000829196">
    <property type="component" value="Unassembled WGS sequence"/>
</dbReference>
<name>A0A8T3BZZ3_DENNO</name>
<evidence type="ECO:0000313" key="3">
    <source>
        <dbReference type="Proteomes" id="UP000829196"/>
    </source>
</evidence>
<reference evidence="2" key="1">
    <citation type="journal article" date="2022" name="Front. Genet.">
        <title>Chromosome-Scale Assembly of the Dendrobium nobile Genome Provides Insights Into the Molecular Mechanism of the Biosynthesis of the Medicinal Active Ingredient of Dendrobium.</title>
        <authorList>
            <person name="Xu Q."/>
            <person name="Niu S.-C."/>
            <person name="Li K.-L."/>
            <person name="Zheng P.-J."/>
            <person name="Zhang X.-J."/>
            <person name="Jia Y."/>
            <person name="Liu Y."/>
            <person name="Niu Y.-X."/>
            <person name="Yu L.-H."/>
            <person name="Chen D.-F."/>
            <person name="Zhang G.-Q."/>
        </authorList>
    </citation>
    <scope>NUCLEOTIDE SEQUENCE</scope>
    <source>
        <tissue evidence="2">Leaf</tissue>
    </source>
</reference>
<accession>A0A8T3BZZ3</accession>
<dbReference type="AlphaFoldDB" id="A0A8T3BZZ3"/>
<evidence type="ECO:0000313" key="2">
    <source>
        <dbReference type="EMBL" id="KAI0524886.1"/>
    </source>
</evidence>
<feature type="domain" description="Reverse transcriptase zinc-binding" evidence="1">
    <location>
        <begin position="97"/>
        <end position="180"/>
    </location>
</feature>
<dbReference type="Pfam" id="PF13966">
    <property type="entry name" value="zf-RVT"/>
    <property type="match status" value="1"/>
</dbReference>
<protein>
    <recommendedName>
        <fullName evidence="1">Reverse transcriptase zinc-binding domain-containing protein</fullName>
    </recommendedName>
</protein>
<keyword evidence="3" id="KW-1185">Reference proteome</keyword>
<comment type="caution">
    <text evidence="2">The sequence shown here is derived from an EMBL/GenBank/DDBJ whole genome shotgun (WGS) entry which is preliminary data.</text>
</comment>
<dbReference type="EMBL" id="JAGYWB010000004">
    <property type="protein sequence ID" value="KAI0524886.1"/>
    <property type="molecule type" value="Genomic_DNA"/>
</dbReference>
<organism evidence="2 3">
    <name type="scientific">Dendrobium nobile</name>
    <name type="common">Orchid</name>
    <dbReference type="NCBI Taxonomy" id="94219"/>
    <lineage>
        <taxon>Eukaryota</taxon>
        <taxon>Viridiplantae</taxon>
        <taxon>Streptophyta</taxon>
        <taxon>Embryophyta</taxon>
        <taxon>Tracheophyta</taxon>
        <taxon>Spermatophyta</taxon>
        <taxon>Magnoliopsida</taxon>
        <taxon>Liliopsida</taxon>
        <taxon>Asparagales</taxon>
        <taxon>Orchidaceae</taxon>
        <taxon>Epidendroideae</taxon>
        <taxon>Malaxideae</taxon>
        <taxon>Dendrobiinae</taxon>
        <taxon>Dendrobium</taxon>
    </lineage>
</organism>
<dbReference type="OrthoDB" id="695987at2759"/>
<dbReference type="InterPro" id="IPR026960">
    <property type="entry name" value="RVT-Znf"/>
</dbReference>